<dbReference type="PANTHER" id="PTHR12207:SF3">
    <property type="entry name" value="PROSTAGLANDIN F2 RECEPTOR NEGATIVE REGULATOR"/>
    <property type="match status" value="1"/>
</dbReference>
<keyword evidence="3" id="KW-0393">Immunoglobulin domain</keyword>
<feature type="transmembrane region" description="Helical" evidence="4">
    <location>
        <begin position="12"/>
        <end position="34"/>
    </location>
</feature>
<feature type="transmembrane region" description="Helical" evidence="4">
    <location>
        <begin position="183"/>
        <end position="203"/>
    </location>
</feature>
<evidence type="ECO:0000256" key="4">
    <source>
        <dbReference type="SAM" id="Phobius"/>
    </source>
</evidence>
<organism evidence="5 6">
    <name type="scientific">Clupea harengus</name>
    <name type="common">Atlantic herring</name>
    <dbReference type="NCBI Taxonomy" id="7950"/>
    <lineage>
        <taxon>Eukaryota</taxon>
        <taxon>Metazoa</taxon>
        <taxon>Chordata</taxon>
        <taxon>Craniata</taxon>
        <taxon>Vertebrata</taxon>
        <taxon>Euteleostomi</taxon>
        <taxon>Actinopterygii</taxon>
        <taxon>Neopterygii</taxon>
        <taxon>Teleostei</taxon>
        <taxon>Clupei</taxon>
        <taxon>Clupeiformes</taxon>
        <taxon>Clupeoidei</taxon>
        <taxon>Clupeidae</taxon>
        <taxon>Clupea</taxon>
    </lineage>
</organism>
<keyword evidence="4" id="KW-0812">Transmembrane</keyword>
<protein>
    <submittedName>
        <fullName evidence="6">Prostaglandin F2 receptor negative regulator-like</fullName>
    </submittedName>
</protein>
<keyword evidence="4" id="KW-1133">Transmembrane helix</keyword>
<accession>A0A6P3WE71</accession>
<feature type="transmembrane region" description="Helical" evidence="4">
    <location>
        <begin position="46"/>
        <end position="67"/>
    </location>
</feature>
<dbReference type="GeneID" id="105911789"/>
<keyword evidence="1" id="KW-0732">Signal</keyword>
<dbReference type="KEGG" id="char:105911789"/>
<dbReference type="InterPro" id="IPR051102">
    <property type="entry name" value="IgSF_V-set/TM_domain"/>
</dbReference>
<dbReference type="GO" id="GO:0016020">
    <property type="term" value="C:membrane"/>
    <property type="evidence" value="ECO:0007669"/>
    <property type="project" value="TreeGrafter"/>
</dbReference>
<keyword evidence="5" id="KW-1185">Reference proteome</keyword>
<gene>
    <name evidence="6" type="primary">LOC105911789</name>
</gene>
<evidence type="ECO:0000256" key="3">
    <source>
        <dbReference type="ARBA" id="ARBA00023319"/>
    </source>
</evidence>
<reference evidence="6" key="1">
    <citation type="submission" date="2025-08" db="UniProtKB">
        <authorList>
            <consortium name="RefSeq"/>
        </authorList>
    </citation>
    <scope>IDENTIFICATION</scope>
</reference>
<dbReference type="RefSeq" id="XP_012696078.2">
    <property type="nucleotide sequence ID" value="XM_012840624.3"/>
</dbReference>
<evidence type="ECO:0000256" key="1">
    <source>
        <dbReference type="ARBA" id="ARBA00022729"/>
    </source>
</evidence>
<evidence type="ECO:0000256" key="2">
    <source>
        <dbReference type="ARBA" id="ARBA00023157"/>
    </source>
</evidence>
<keyword evidence="4" id="KW-0472">Membrane</keyword>
<name>A0A6P3WE71_CLUHA</name>
<evidence type="ECO:0000313" key="5">
    <source>
        <dbReference type="Proteomes" id="UP000515152"/>
    </source>
</evidence>
<dbReference type="OrthoDB" id="9873136at2759"/>
<sequence length="228" mass="25110">MVGMLLLPPFLYFSLFLASLTSLVCIMSLLSHLVSFSIFPPLSLSLSLSLSLALSLSLSPFLLHSLLSSPPLDDMVFELRWFLTRLRGSDSPVLLATMDRRGAVKKSPRNDSSDVSLERSGPRSYTLSVYSAQDSDTGEYHCGATPWIRSPTTGSWSQAPALTSARVFLNVKFALWDSMRMPLLYGVCAAAAMGLLSLLLGLICTRCCCRNTAYTPRPRNKLMELEMD</sequence>
<evidence type="ECO:0000313" key="6">
    <source>
        <dbReference type="RefSeq" id="XP_012696078.2"/>
    </source>
</evidence>
<dbReference type="AlphaFoldDB" id="A0A6P3WE71"/>
<dbReference type="PANTHER" id="PTHR12207">
    <property type="entry name" value="V-SET AND TRANSMEMBRANE DOMAIN-CONTAINING PROTEIN"/>
    <property type="match status" value="1"/>
</dbReference>
<proteinExistence type="predicted"/>
<keyword evidence="2" id="KW-1015">Disulfide bond</keyword>
<dbReference type="Proteomes" id="UP000515152">
    <property type="component" value="Chromosome 21"/>
</dbReference>